<reference evidence="15" key="1">
    <citation type="submission" date="2015-10" db="EMBL/GenBank/DDBJ databases">
        <authorList>
            <person name="Gilbert D.G."/>
        </authorList>
    </citation>
    <scope>NUCLEOTIDE SEQUENCE</scope>
</reference>
<dbReference type="InterPro" id="IPR015803">
    <property type="entry name" value="Cys-tRNA-ligase"/>
</dbReference>
<evidence type="ECO:0000256" key="8">
    <source>
        <dbReference type="ARBA" id="ARBA00022741"/>
    </source>
</evidence>
<dbReference type="AlphaFoldDB" id="A0A160TT06"/>
<organism evidence="15">
    <name type="scientific">hydrothermal vent metagenome</name>
    <dbReference type="NCBI Taxonomy" id="652676"/>
    <lineage>
        <taxon>unclassified sequences</taxon>
        <taxon>metagenomes</taxon>
        <taxon>ecological metagenomes</taxon>
    </lineage>
</organism>
<dbReference type="GO" id="GO:0046872">
    <property type="term" value="F:metal ion binding"/>
    <property type="evidence" value="ECO:0007669"/>
    <property type="project" value="UniProtKB-KW"/>
</dbReference>
<keyword evidence="5" id="KW-0963">Cytoplasm</keyword>
<comment type="cofactor">
    <cofactor evidence="1">
        <name>Zn(2+)</name>
        <dbReference type="ChEBI" id="CHEBI:29105"/>
    </cofactor>
</comment>
<dbReference type="EMBL" id="CZRL01000082">
    <property type="protein sequence ID" value="CUS52531.1"/>
    <property type="molecule type" value="Genomic_DNA"/>
</dbReference>
<dbReference type="SUPFAM" id="SSF47323">
    <property type="entry name" value="Anticodon-binding domain of a subclass of class I aminoacyl-tRNA synthetases"/>
    <property type="match status" value="1"/>
</dbReference>
<keyword evidence="11" id="KW-0648">Protein biosynthesis</keyword>
<keyword evidence="8" id="KW-0547">Nucleotide-binding</keyword>
<dbReference type="Pfam" id="PF09190">
    <property type="entry name" value="DALR_2"/>
    <property type="match status" value="1"/>
</dbReference>
<dbReference type="PANTHER" id="PTHR10890:SF3">
    <property type="entry name" value="CYSTEINE--TRNA LIGASE, CYTOPLASMIC"/>
    <property type="match status" value="1"/>
</dbReference>
<evidence type="ECO:0000256" key="3">
    <source>
        <dbReference type="ARBA" id="ARBA00005594"/>
    </source>
</evidence>
<evidence type="ECO:0000256" key="10">
    <source>
        <dbReference type="ARBA" id="ARBA00022840"/>
    </source>
</evidence>
<dbReference type="HAMAP" id="MF_00041">
    <property type="entry name" value="Cys_tRNA_synth"/>
    <property type="match status" value="1"/>
</dbReference>
<comment type="similarity">
    <text evidence="3">Belongs to the class-I aminoacyl-tRNA synthetase family.</text>
</comment>
<sequence>MTDPAPDSIFLYNSLTSRKEQLETLQPDRVGMYVCGPTVYNLAHIGNARPAVIFDVLARLLRLFYSDMTYVRNITDVDDKINAASIETGEKIGLITERFTTAYHQDMAALNIAQPDVEPRVTDHIEQIVNMIESLVEREHAYLAEGHVLFDIKSFPEYGELSGRSTDDMIAGARVEIAPYKRDPMDFVLWKPSTSELPGWESPWGRGRPGWHIECSAMAESHLGDTFDIHGGGRDLIFPHHENEIAQSVCAHGGSPYCRMWVHNGFVTVEGQKMSKSLGNVQLVRDLLDQAPAEAIRLALLSTHYRAALDWTTVRLDEAKRTLVKWYRALEGCNTDSLSGEPVLDSEVISALCDDLNTSVVFARIHQLVGDLGQSSDPAEQAKLKHTIVASADVLGLLQQDPTTALAALTASSLKRNDIDTAWIEQRIEDRRLARINKDFEQADHIRDELSAAGIRIEDSADGTTWHPL</sequence>
<evidence type="ECO:0000259" key="14">
    <source>
        <dbReference type="SMART" id="SM00840"/>
    </source>
</evidence>
<dbReference type="NCBIfam" id="TIGR00435">
    <property type="entry name" value="cysS"/>
    <property type="match status" value="1"/>
</dbReference>
<gene>
    <name evidence="15" type="ORF">MGWOODY_XGa2623</name>
</gene>
<dbReference type="GO" id="GO:0004817">
    <property type="term" value="F:cysteine-tRNA ligase activity"/>
    <property type="evidence" value="ECO:0007669"/>
    <property type="project" value="UniProtKB-EC"/>
</dbReference>
<dbReference type="FunFam" id="3.40.50.620:FF:000009">
    <property type="entry name" value="Cysteine--tRNA ligase"/>
    <property type="match status" value="1"/>
</dbReference>
<feature type="domain" description="Cysteinyl-tRNA synthetase class Ia DALR" evidence="14">
    <location>
        <begin position="347"/>
        <end position="406"/>
    </location>
</feature>
<keyword evidence="9" id="KW-0862">Zinc</keyword>
<dbReference type="InterPro" id="IPR024909">
    <property type="entry name" value="Cys-tRNA/MSH_ligase"/>
</dbReference>
<proteinExistence type="inferred from homology"/>
<evidence type="ECO:0000256" key="1">
    <source>
        <dbReference type="ARBA" id="ARBA00001947"/>
    </source>
</evidence>
<dbReference type="InterPro" id="IPR015273">
    <property type="entry name" value="Cys-tRNA-synt_Ia_DALR"/>
</dbReference>
<dbReference type="InterPro" id="IPR032678">
    <property type="entry name" value="tRNA-synt_1_cat_dom"/>
</dbReference>
<dbReference type="GO" id="GO:0005829">
    <property type="term" value="C:cytosol"/>
    <property type="evidence" value="ECO:0007669"/>
    <property type="project" value="TreeGrafter"/>
</dbReference>
<dbReference type="InterPro" id="IPR009080">
    <property type="entry name" value="tRNAsynth_Ia_anticodon-bd"/>
</dbReference>
<dbReference type="PANTHER" id="PTHR10890">
    <property type="entry name" value="CYSTEINYL-TRNA SYNTHETASE"/>
    <property type="match status" value="1"/>
</dbReference>
<keyword evidence="6 15" id="KW-0436">Ligase</keyword>
<keyword evidence="7" id="KW-0479">Metal-binding</keyword>
<evidence type="ECO:0000256" key="9">
    <source>
        <dbReference type="ARBA" id="ARBA00022833"/>
    </source>
</evidence>
<name>A0A160TT06_9ZZZZ</name>
<dbReference type="GO" id="GO:0005524">
    <property type="term" value="F:ATP binding"/>
    <property type="evidence" value="ECO:0007669"/>
    <property type="project" value="UniProtKB-KW"/>
</dbReference>
<dbReference type="CDD" id="cd00672">
    <property type="entry name" value="CysRS_core"/>
    <property type="match status" value="1"/>
</dbReference>
<accession>A0A160TT06</accession>
<dbReference type="GO" id="GO:0006423">
    <property type="term" value="P:cysteinyl-tRNA aminoacylation"/>
    <property type="evidence" value="ECO:0007669"/>
    <property type="project" value="InterPro"/>
</dbReference>
<evidence type="ECO:0000256" key="4">
    <source>
        <dbReference type="ARBA" id="ARBA00012832"/>
    </source>
</evidence>
<keyword evidence="10" id="KW-0067">ATP-binding</keyword>
<dbReference type="PRINTS" id="PR00983">
    <property type="entry name" value="TRNASYNTHCYS"/>
</dbReference>
<evidence type="ECO:0000256" key="5">
    <source>
        <dbReference type="ARBA" id="ARBA00022490"/>
    </source>
</evidence>
<evidence type="ECO:0000256" key="12">
    <source>
        <dbReference type="ARBA" id="ARBA00023146"/>
    </source>
</evidence>
<dbReference type="InterPro" id="IPR014729">
    <property type="entry name" value="Rossmann-like_a/b/a_fold"/>
</dbReference>
<evidence type="ECO:0000256" key="7">
    <source>
        <dbReference type="ARBA" id="ARBA00022723"/>
    </source>
</evidence>
<dbReference type="SMART" id="SM00840">
    <property type="entry name" value="DALR_2"/>
    <property type="match status" value="1"/>
</dbReference>
<evidence type="ECO:0000256" key="11">
    <source>
        <dbReference type="ARBA" id="ARBA00022917"/>
    </source>
</evidence>
<protein>
    <recommendedName>
        <fullName evidence="4">cysteine--tRNA ligase</fullName>
        <ecNumber evidence="4">6.1.1.16</ecNumber>
    </recommendedName>
    <alternativeName>
        <fullName evidence="13">Cysteinyl-tRNA synthetase</fullName>
    </alternativeName>
</protein>
<dbReference type="Gene3D" id="3.40.50.620">
    <property type="entry name" value="HUPs"/>
    <property type="match status" value="1"/>
</dbReference>
<evidence type="ECO:0000256" key="6">
    <source>
        <dbReference type="ARBA" id="ARBA00022598"/>
    </source>
</evidence>
<evidence type="ECO:0000313" key="15">
    <source>
        <dbReference type="EMBL" id="CUS52531.1"/>
    </source>
</evidence>
<evidence type="ECO:0000256" key="13">
    <source>
        <dbReference type="ARBA" id="ARBA00031499"/>
    </source>
</evidence>
<keyword evidence="12 15" id="KW-0030">Aminoacyl-tRNA synthetase</keyword>
<dbReference type="Gene3D" id="1.20.120.1910">
    <property type="entry name" value="Cysteine-tRNA ligase, C-terminal anti-codon recognition domain"/>
    <property type="match status" value="1"/>
</dbReference>
<dbReference type="SUPFAM" id="SSF52374">
    <property type="entry name" value="Nucleotidylyl transferase"/>
    <property type="match status" value="1"/>
</dbReference>
<dbReference type="Pfam" id="PF01406">
    <property type="entry name" value="tRNA-synt_1e"/>
    <property type="match status" value="1"/>
</dbReference>
<dbReference type="EC" id="6.1.1.16" evidence="4"/>
<comment type="subcellular location">
    <subcellularLocation>
        <location evidence="2">Cytoplasm</location>
    </subcellularLocation>
</comment>
<evidence type="ECO:0000256" key="2">
    <source>
        <dbReference type="ARBA" id="ARBA00004496"/>
    </source>
</evidence>